<dbReference type="InterPro" id="IPR051448">
    <property type="entry name" value="CdaR-like_regulators"/>
</dbReference>
<evidence type="ECO:0000259" key="1">
    <source>
        <dbReference type="Pfam" id="PF13556"/>
    </source>
</evidence>
<dbReference type="PANTHER" id="PTHR33744">
    <property type="entry name" value="CARBOHYDRATE DIACID REGULATOR"/>
    <property type="match status" value="1"/>
</dbReference>
<reference evidence="2 3" key="1">
    <citation type="submission" date="2010-08" db="EMBL/GenBank/DDBJ databases">
        <title>Complete sequence of Clostridium cellulovorans 743B.</title>
        <authorList>
            <consortium name="US DOE Joint Genome Institute"/>
            <person name="Lucas S."/>
            <person name="Copeland A."/>
            <person name="Lapidus A."/>
            <person name="Cheng J.-F."/>
            <person name="Bruce D."/>
            <person name="Goodwin L."/>
            <person name="Pitluck S."/>
            <person name="Chertkov O."/>
            <person name="Detter J.C."/>
            <person name="Han C."/>
            <person name="Tapia R."/>
            <person name="Land M."/>
            <person name="Hauser L."/>
            <person name="Chang Y.-J."/>
            <person name="Jeffries C."/>
            <person name="Kyrpides N."/>
            <person name="Ivanova N."/>
            <person name="Mikhailova N."/>
            <person name="Hemme C.L."/>
            <person name="Woyke T."/>
        </authorList>
    </citation>
    <scope>NUCLEOTIDE SEQUENCE [LARGE SCALE GENOMIC DNA]</scope>
    <source>
        <strain evidence="3">ATCC 35296 / DSM 3052 / OCM 3 / 743B</strain>
    </source>
</reference>
<dbReference type="AlphaFoldDB" id="D9SNB1"/>
<proteinExistence type="predicted"/>
<evidence type="ECO:0000313" key="2">
    <source>
        <dbReference type="EMBL" id="ADL53903.1"/>
    </source>
</evidence>
<feature type="domain" description="PucR C-terminal helix-turn-helix" evidence="1">
    <location>
        <begin position="446"/>
        <end position="503"/>
    </location>
</feature>
<dbReference type="Gene3D" id="1.10.10.2840">
    <property type="entry name" value="PucR C-terminal helix-turn-helix domain"/>
    <property type="match status" value="1"/>
</dbReference>
<name>D9SNB1_CLOC7</name>
<dbReference type="InterPro" id="IPR025736">
    <property type="entry name" value="PucR_C-HTH_dom"/>
</dbReference>
<dbReference type="Pfam" id="PF13556">
    <property type="entry name" value="HTH_30"/>
    <property type="match status" value="1"/>
</dbReference>
<keyword evidence="3" id="KW-1185">Reference proteome</keyword>
<gene>
    <name evidence="2" type="ordered locus">Clocel_4242</name>
</gene>
<accession>D9SNB1</accession>
<evidence type="ECO:0000313" key="3">
    <source>
        <dbReference type="Proteomes" id="UP000002730"/>
    </source>
</evidence>
<dbReference type="RefSeq" id="WP_013291973.1">
    <property type="nucleotide sequence ID" value="NC_014393.1"/>
</dbReference>
<sequence length="511" mass="60349">MINLKAIVDFIKDKYKSRVFGEYDEDYIIDQVHILNEDTEIFQNGLYLTAKANLELLYGKKNILLVVNKVNESIDVLQVETESSIEKVHSGICKFIFTEYKLYAKKFNIYNSLYTFNDMNKTLNIAESYLENPIFILDTSYRIINRSNVANFIKEDILNYKDEYYLVTDIVNTMKKDRCIDNIYSFNKSFFHYSDKSLIFSGIRINNVTAAYICVVQKQRQFVEEDLEITNALTQVLSIQIERDNLFVSSSGLEEEYYLMDLLTNRIDNVIHIKERLENIEFKVRKSIQLIAIPFSQTYQEYRHSFGLKQLINIAKNILNNCIFTFYEEKIIFMVSTEEKDILAKNNKAKFIEFLKLNNLKAGVSLRFENILDTKEFYNQAIHALEFSERLKSQGYIFHFEDYLEYYIFHLCENIDNDVHRVDINTLIHPYIKELEDIDKENNGELLKTLVAYLECNRNANDTAKKLNIHCSTFFYRFHKIEDMLNISLNDGDILFKLELSSKILKYKGSF</sequence>
<organism evidence="2 3">
    <name type="scientific">Clostridium cellulovorans (strain ATCC 35296 / DSM 3052 / OCM 3 / 743B)</name>
    <dbReference type="NCBI Taxonomy" id="573061"/>
    <lineage>
        <taxon>Bacteria</taxon>
        <taxon>Bacillati</taxon>
        <taxon>Bacillota</taxon>
        <taxon>Clostridia</taxon>
        <taxon>Eubacteriales</taxon>
        <taxon>Clostridiaceae</taxon>
        <taxon>Clostridium</taxon>
    </lineage>
</organism>
<dbReference type="STRING" id="573061.Clocel_4242"/>
<protein>
    <submittedName>
        <fullName evidence="2">Putative transcriptional regulator, PucR family</fullName>
    </submittedName>
</protein>
<dbReference type="InterPro" id="IPR042070">
    <property type="entry name" value="PucR_C-HTH_sf"/>
</dbReference>
<dbReference type="eggNOG" id="COG2508">
    <property type="taxonomic scope" value="Bacteria"/>
</dbReference>
<dbReference type="HOGENOM" id="CLU_035898_2_0_9"/>
<dbReference type="EMBL" id="CP002160">
    <property type="protein sequence ID" value="ADL53903.1"/>
    <property type="molecule type" value="Genomic_DNA"/>
</dbReference>
<dbReference type="KEGG" id="ccb:Clocel_4242"/>
<dbReference type="Proteomes" id="UP000002730">
    <property type="component" value="Chromosome"/>
</dbReference>